<organism evidence="2 3">
    <name type="scientific">Kribbella qitaiheensis</name>
    <dbReference type="NCBI Taxonomy" id="1544730"/>
    <lineage>
        <taxon>Bacteria</taxon>
        <taxon>Bacillati</taxon>
        <taxon>Actinomycetota</taxon>
        <taxon>Actinomycetes</taxon>
        <taxon>Propionibacteriales</taxon>
        <taxon>Kribbellaceae</taxon>
        <taxon>Kribbella</taxon>
    </lineage>
</organism>
<name>A0A7G6X6K8_9ACTN</name>
<dbReference type="RefSeq" id="WP_185444280.1">
    <property type="nucleotide sequence ID" value="NZ_CP043661.1"/>
</dbReference>
<dbReference type="InterPro" id="IPR036249">
    <property type="entry name" value="Thioredoxin-like_sf"/>
</dbReference>
<keyword evidence="3" id="KW-1185">Reference proteome</keyword>
<feature type="compositionally biased region" description="Basic and acidic residues" evidence="1">
    <location>
        <begin position="246"/>
        <end position="256"/>
    </location>
</feature>
<dbReference type="KEGG" id="kqi:F1D05_33115"/>
<reference evidence="3" key="1">
    <citation type="submission" date="2019-09" db="EMBL/GenBank/DDBJ databases">
        <title>Antimicrobial potential of Antarctic Bacteria.</title>
        <authorList>
            <person name="Benaud N."/>
            <person name="Edwards R.J."/>
            <person name="Ferrari B.C."/>
        </authorList>
    </citation>
    <scope>NUCLEOTIDE SEQUENCE [LARGE SCALE GENOMIC DNA]</scope>
    <source>
        <strain evidence="3">SPB151</strain>
    </source>
</reference>
<evidence type="ECO:0000313" key="3">
    <source>
        <dbReference type="Proteomes" id="UP000515563"/>
    </source>
</evidence>
<evidence type="ECO:0000313" key="2">
    <source>
        <dbReference type="EMBL" id="QNE21873.1"/>
    </source>
</evidence>
<sequence length="256" mass="29245">MELPEVVSRSEWLVARKKFLQEEKEFTKRRDELNANRRRLPMVQVEQDYVFTGPDGSIRLVDLFQGRLQLVVYHFMFQPEWDAGCPNCSGFADDIGHLNGLTDRATTFAAISRAPYEKIAAFKQRMGWTFPWYSSAGTTFNYDFGVTLDDSVVPFEYNYRTKREWDQLSGSEFSQTEQPFDLHGMSCFLRTDDAVHHTYSTYGRGCDSLGFSGNVIDLTALGRQEPWEQPSGRTTGLGAPAGDPSITHRETEEHCH</sequence>
<protein>
    <submittedName>
        <fullName evidence="2">DUF899 domain-containing protein</fullName>
    </submittedName>
</protein>
<feature type="region of interest" description="Disordered" evidence="1">
    <location>
        <begin position="224"/>
        <end position="256"/>
    </location>
</feature>
<reference evidence="2 3" key="2">
    <citation type="journal article" date="2020" name="Microbiol. Resour. Announc.">
        <title>Antarctic desert soil bacteria exhibit high novel natural product potential, evaluated through long-read genome sequencing and comparative genomics.</title>
        <authorList>
            <person name="Benaud N."/>
            <person name="Edwards R.J."/>
            <person name="Amos T.G."/>
            <person name="D'Agostino P.M."/>
            <person name="Gutierrez-Chavez C."/>
            <person name="Montgomery K."/>
            <person name="Nicetic I."/>
            <person name="Ferrari B.C."/>
        </authorList>
    </citation>
    <scope>NUCLEOTIDE SEQUENCE [LARGE SCALE GENOMIC DNA]</scope>
    <source>
        <strain evidence="2 3">SPB151</strain>
    </source>
</reference>
<dbReference type="AlphaFoldDB" id="A0A7G6X6K8"/>
<accession>A0A7G6X6K8</accession>
<dbReference type="SUPFAM" id="SSF52833">
    <property type="entry name" value="Thioredoxin-like"/>
    <property type="match status" value="1"/>
</dbReference>
<proteinExistence type="predicted"/>
<dbReference type="InterPro" id="IPR010296">
    <property type="entry name" value="DUF899_thioredox"/>
</dbReference>
<dbReference type="EMBL" id="CP043661">
    <property type="protein sequence ID" value="QNE21873.1"/>
    <property type="molecule type" value="Genomic_DNA"/>
</dbReference>
<dbReference type="Pfam" id="PF05988">
    <property type="entry name" value="DUF899"/>
    <property type="match status" value="1"/>
</dbReference>
<evidence type="ECO:0000256" key="1">
    <source>
        <dbReference type="SAM" id="MobiDB-lite"/>
    </source>
</evidence>
<dbReference type="Proteomes" id="UP000515563">
    <property type="component" value="Chromosome"/>
</dbReference>
<gene>
    <name evidence="2" type="ORF">F1D05_33115</name>
</gene>